<dbReference type="AlphaFoldDB" id="A0A1M6R9W6"/>
<protein>
    <submittedName>
        <fullName evidence="4">Y_Y_Y domain-containing protein</fullName>
    </submittedName>
</protein>
<evidence type="ECO:0000256" key="1">
    <source>
        <dbReference type="SAM" id="Phobius"/>
    </source>
</evidence>
<feature type="domain" description="Two component regulator three Y" evidence="3">
    <location>
        <begin position="725"/>
        <end position="780"/>
    </location>
</feature>
<sequence length="906" mass="105625">MLRYICLTALLCISLTSQGQQGDLFLTHHSLSIEGMDNLNFDITSNSKGQLCIANRSGILFYDGDQWDYVSTPSSALSVTFDKDDNLYVGCVGDFGKIDHLDNQYQFISLNPNENDHGLYNKTLFKDSSIYFMSENNIIRYHTVQKRANLLYLDDKNDYFTNMFEVYDEILVQTSDTLYQFKNDSLSSYNWNPPSDAKFLFFDKHPTEDKYVAGTTDNRTFIYRKPNFYECKISEFLEEHESFVNDGKWVNDRYFALSTLEDGCILYDNKKSEIKEIINQSKGLPDNQIYTIGADQEEGLWISHAYGLSRMEISIPFRSFSNFQGLHGNISEVYFHNRTLYAATSEGVYFLDKEDVYKNTVYYEEKKSKQSAKTNKVKKEEPDQKQEKKGWWIFGRNKEEEKDEKYTNPQHIRKADKKQYVKRIHKEFLHSKFLFKPVEGIHSKIEKFVIYKGKLLAAGTNGVYEIKDGSGELVIHEPVRLIEKERKTNRLIIVTYFNEIKLYELDDEIWVIADEIDLHGNLILNTLNDVSGRTWFITAGALYEFNMLSSNTQDFNVYVFNNPFVDKAKLAYIDKQLYLINNQGYFYLNTTLKKIVEDTTLLKEIGPPLKHLQQRNEIVWVYNGENWYQIHADKRLEMQENFRLFPNMNYVSEYGGRLWLLNESTEILQYEPALADTLIANSKMFFRRVTNNNGDVKIQNNMSFTHEENSLHFEMSRPDYRGLLKAEYQYRLKGLNNEWSNWRENNRIDFNLQPGSYALKVKSRDSFGNVQESEEINFVIHPPYWQTLWFYGLQILLMVMLLVGSIILNRRAKSKNVLLTEALTIITIVMVIEFLQSAAGNYLSIQSSPVVDFGLDVAIALCVFPLEQFLKKYLKAEKEGKGLEGMGIIDILTLPFKKKKKEAVST</sequence>
<keyword evidence="1" id="KW-0472">Membrane</keyword>
<evidence type="ECO:0000313" key="4">
    <source>
        <dbReference type="EMBL" id="SHK29097.1"/>
    </source>
</evidence>
<evidence type="ECO:0000256" key="2">
    <source>
        <dbReference type="SAM" id="SignalP"/>
    </source>
</evidence>
<dbReference type="EMBL" id="FRAA01000004">
    <property type="protein sequence ID" value="SHK29097.1"/>
    <property type="molecule type" value="Genomic_DNA"/>
</dbReference>
<reference evidence="5" key="1">
    <citation type="submission" date="2016-11" db="EMBL/GenBank/DDBJ databases">
        <authorList>
            <person name="Varghese N."/>
            <person name="Submissions S."/>
        </authorList>
    </citation>
    <scope>NUCLEOTIDE SEQUENCE [LARGE SCALE GENOMIC DNA]</scope>
    <source>
        <strain evidence="5">DSM 26134</strain>
    </source>
</reference>
<organism evidence="4 5">
    <name type="scientific">Reichenbachiella agariperforans</name>
    <dbReference type="NCBI Taxonomy" id="156994"/>
    <lineage>
        <taxon>Bacteria</taxon>
        <taxon>Pseudomonadati</taxon>
        <taxon>Bacteroidota</taxon>
        <taxon>Cytophagia</taxon>
        <taxon>Cytophagales</taxon>
        <taxon>Reichenbachiellaceae</taxon>
        <taxon>Reichenbachiella</taxon>
    </lineage>
</organism>
<feature type="chain" id="PRO_5012093411" evidence="2">
    <location>
        <begin position="20"/>
        <end position="906"/>
    </location>
</feature>
<evidence type="ECO:0000259" key="3">
    <source>
        <dbReference type="Pfam" id="PF07495"/>
    </source>
</evidence>
<feature type="transmembrane region" description="Helical" evidence="1">
    <location>
        <begin position="788"/>
        <end position="808"/>
    </location>
</feature>
<keyword evidence="1" id="KW-0812">Transmembrane</keyword>
<feature type="transmembrane region" description="Helical" evidence="1">
    <location>
        <begin position="817"/>
        <end position="838"/>
    </location>
</feature>
<dbReference type="STRING" id="156994.SAMN04488028_10486"/>
<dbReference type="SUPFAM" id="SSF63829">
    <property type="entry name" value="Calcium-dependent phosphotriesterase"/>
    <property type="match status" value="1"/>
</dbReference>
<proteinExistence type="predicted"/>
<dbReference type="InterPro" id="IPR015943">
    <property type="entry name" value="WD40/YVTN_repeat-like_dom_sf"/>
</dbReference>
<feature type="signal peptide" evidence="2">
    <location>
        <begin position="1"/>
        <end position="19"/>
    </location>
</feature>
<name>A0A1M6R9W6_REIAG</name>
<dbReference type="InterPro" id="IPR011123">
    <property type="entry name" value="Y_Y_Y"/>
</dbReference>
<accession>A0A1M6R9W6</accession>
<feature type="transmembrane region" description="Helical" evidence="1">
    <location>
        <begin position="850"/>
        <end position="870"/>
    </location>
</feature>
<gene>
    <name evidence="4" type="ORF">SAMN04488028_10486</name>
</gene>
<dbReference type="Gene3D" id="2.60.40.10">
    <property type="entry name" value="Immunoglobulins"/>
    <property type="match status" value="1"/>
</dbReference>
<dbReference type="Gene3D" id="2.130.10.10">
    <property type="entry name" value="YVTN repeat-like/Quinoprotein amine dehydrogenase"/>
    <property type="match status" value="2"/>
</dbReference>
<evidence type="ECO:0000313" key="5">
    <source>
        <dbReference type="Proteomes" id="UP000184474"/>
    </source>
</evidence>
<keyword evidence="5" id="KW-1185">Reference proteome</keyword>
<dbReference type="Proteomes" id="UP000184474">
    <property type="component" value="Unassembled WGS sequence"/>
</dbReference>
<dbReference type="InterPro" id="IPR013783">
    <property type="entry name" value="Ig-like_fold"/>
</dbReference>
<dbReference type="Pfam" id="PF07495">
    <property type="entry name" value="Y_Y_Y"/>
    <property type="match status" value="1"/>
</dbReference>
<dbReference type="RefSeq" id="WP_073122700.1">
    <property type="nucleotide sequence ID" value="NZ_FRAA01000004.1"/>
</dbReference>
<keyword evidence="1" id="KW-1133">Transmembrane helix</keyword>
<keyword evidence="2" id="KW-0732">Signal</keyword>